<keyword evidence="2" id="KW-0229">DNA integration</keyword>
<organism evidence="8 9">
    <name type="scientific">Primorskyibacter flagellatus</name>
    <dbReference type="NCBI Taxonomy" id="1387277"/>
    <lineage>
        <taxon>Bacteria</taxon>
        <taxon>Pseudomonadati</taxon>
        <taxon>Pseudomonadota</taxon>
        <taxon>Alphaproteobacteria</taxon>
        <taxon>Rhodobacterales</taxon>
        <taxon>Roseobacteraceae</taxon>
        <taxon>Primorskyibacter</taxon>
    </lineage>
</organism>
<dbReference type="OrthoDB" id="6388170at2"/>
<evidence type="ECO:0000256" key="5">
    <source>
        <dbReference type="PROSITE-ProRule" id="PRU01248"/>
    </source>
</evidence>
<evidence type="ECO:0000259" key="7">
    <source>
        <dbReference type="PROSITE" id="PS51900"/>
    </source>
</evidence>
<name>A0A1W1ZDZ5_9RHOB</name>
<dbReference type="Gene3D" id="1.10.150.130">
    <property type="match status" value="1"/>
</dbReference>
<proteinExistence type="inferred from homology"/>
<dbReference type="InterPro" id="IPR025166">
    <property type="entry name" value="Integrase_DNA_bind_dom"/>
</dbReference>
<sequence>MPTKITQRTLASIEATGKRKFIRDTDTRGFLIEVSAKGKATFCVEKRIKGQASAKRIRIGDVDLVPLVDARQEAKRILLQASQGFDPRHAQVDEDPLPETLLGALQAYTNIKQHSLKASTLNDYNKTFSNCFSDWKSLPTRQLSKRMVQDRYSELLAEKSPAYVNKAFRNLSAILNFHDITPNPCDILTKKNLRVQSQPRNRFLSGREIYDIMQVRSTFKVRVANILLFFMLTGLRKSEVLRLTWADVKEGQIYIRDTKNRKDHVIPIVGLIGELLEDRRADDKLVFGYTESSLRTAVDKFKARHTLKGDWTLHDLRRTFSEHMNLIGYTEQDIAVANNQSGHGVTRKHYLAGQLAKQQLLKKMYTDLESQYRYYEYDHGGQVRKVPENWEPV</sequence>
<dbReference type="AlphaFoldDB" id="A0A1W1ZDZ5"/>
<dbReference type="Proteomes" id="UP000192330">
    <property type="component" value="Unassembled WGS sequence"/>
</dbReference>
<gene>
    <name evidence="8" type="ORF">SAMN06295998_101495</name>
</gene>
<keyword evidence="3 5" id="KW-0238">DNA-binding</keyword>
<protein>
    <submittedName>
        <fullName evidence="8">Site-specific recombinase XerC</fullName>
    </submittedName>
</protein>
<reference evidence="8 9" key="1">
    <citation type="submission" date="2017-04" db="EMBL/GenBank/DDBJ databases">
        <authorList>
            <person name="Afonso C.L."/>
            <person name="Miller P.J."/>
            <person name="Scott M.A."/>
            <person name="Spackman E."/>
            <person name="Goraichik I."/>
            <person name="Dimitrov K.M."/>
            <person name="Suarez D.L."/>
            <person name="Swayne D.E."/>
        </authorList>
    </citation>
    <scope>NUCLEOTIDE SEQUENCE [LARGE SCALE GENOMIC DNA]</scope>
    <source>
        <strain evidence="8 9">CGMCC 1.12644</strain>
    </source>
</reference>
<dbReference type="RefSeq" id="WP_084350197.1">
    <property type="nucleotide sequence ID" value="NZ_FWYD01000001.1"/>
</dbReference>
<dbReference type="InterPro" id="IPR038488">
    <property type="entry name" value="Integrase_DNA-bd_sf"/>
</dbReference>
<evidence type="ECO:0000256" key="1">
    <source>
        <dbReference type="ARBA" id="ARBA00008857"/>
    </source>
</evidence>
<dbReference type="GO" id="GO:0015074">
    <property type="term" value="P:DNA integration"/>
    <property type="evidence" value="ECO:0007669"/>
    <property type="project" value="UniProtKB-KW"/>
</dbReference>
<dbReference type="PANTHER" id="PTHR30629:SF2">
    <property type="entry name" value="PROPHAGE INTEGRASE INTS-RELATED"/>
    <property type="match status" value="1"/>
</dbReference>
<dbReference type="InterPro" id="IPR044068">
    <property type="entry name" value="CB"/>
</dbReference>
<evidence type="ECO:0000256" key="2">
    <source>
        <dbReference type="ARBA" id="ARBA00022908"/>
    </source>
</evidence>
<dbReference type="InterPro" id="IPR011010">
    <property type="entry name" value="DNA_brk_join_enz"/>
</dbReference>
<dbReference type="SUPFAM" id="SSF56349">
    <property type="entry name" value="DNA breaking-rejoining enzymes"/>
    <property type="match status" value="1"/>
</dbReference>
<dbReference type="PANTHER" id="PTHR30629">
    <property type="entry name" value="PROPHAGE INTEGRASE"/>
    <property type="match status" value="1"/>
</dbReference>
<dbReference type="EMBL" id="FWYD01000001">
    <property type="protein sequence ID" value="SMC46685.1"/>
    <property type="molecule type" value="Genomic_DNA"/>
</dbReference>
<feature type="domain" description="Tyr recombinase" evidence="6">
    <location>
        <begin position="199"/>
        <end position="365"/>
    </location>
</feature>
<evidence type="ECO:0000313" key="8">
    <source>
        <dbReference type="EMBL" id="SMC46685.1"/>
    </source>
</evidence>
<dbReference type="Gene3D" id="1.10.443.10">
    <property type="entry name" value="Intergrase catalytic core"/>
    <property type="match status" value="1"/>
</dbReference>
<dbReference type="InterPro" id="IPR010998">
    <property type="entry name" value="Integrase_recombinase_N"/>
</dbReference>
<accession>A0A1W1ZDZ5</accession>
<dbReference type="GO" id="GO:0003677">
    <property type="term" value="F:DNA binding"/>
    <property type="evidence" value="ECO:0007669"/>
    <property type="project" value="UniProtKB-UniRule"/>
</dbReference>
<dbReference type="Pfam" id="PF00589">
    <property type="entry name" value="Phage_integrase"/>
    <property type="match status" value="1"/>
</dbReference>
<feature type="domain" description="Core-binding (CB)" evidence="7">
    <location>
        <begin position="99"/>
        <end position="179"/>
    </location>
</feature>
<dbReference type="InterPro" id="IPR013762">
    <property type="entry name" value="Integrase-like_cat_sf"/>
</dbReference>
<evidence type="ECO:0000259" key="6">
    <source>
        <dbReference type="PROSITE" id="PS51898"/>
    </source>
</evidence>
<dbReference type="GO" id="GO:0006310">
    <property type="term" value="P:DNA recombination"/>
    <property type="evidence" value="ECO:0007669"/>
    <property type="project" value="UniProtKB-KW"/>
</dbReference>
<keyword evidence="9" id="KW-1185">Reference proteome</keyword>
<dbReference type="InterPro" id="IPR050808">
    <property type="entry name" value="Phage_Integrase"/>
</dbReference>
<comment type="similarity">
    <text evidence="1">Belongs to the 'phage' integrase family.</text>
</comment>
<dbReference type="InterPro" id="IPR002104">
    <property type="entry name" value="Integrase_catalytic"/>
</dbReference>
<dbReference type="Gene3D" id="3.30.160.390">
    <property type="entry name" value="Integrase, DNA-binding domain"/>
    <property type="match status" value="1"/>
</dbReference>
<dbReference type="PROSITE" id="PS51900">
    <property type="entry name" value="CB"/>
    <property type="match status" value="1"/>
</dbReference>
<evidence type="ECO:0000313" key="9">
    <source>
        <dbReference type="Proteomes" id="UP000192330"/>
    </source>
</evidence>
<dbReference type="PROSITE" id="PS51898">
    <property type="entry name" value="TYR_RECOMBINASE"/>
    <property type="match status" value="1"/>
</dbReference>
<evidence type="ECO:0000256" key="4">
    <source>
        <dbReference type="ARBA" id="ARBA00023172"/>
    </source>
</evidence>
<evidence type="ECO:0000256" key="3">
    <source>
        <dbReference type="ARBA" id="ARBA00023125"/>
    </source>
</evidence>
<dbReference type="Pfam" id="PF13356">
    <property type="entry name" value="Arm-DNA-bind_3"/>
    <property type="match status" value="1"/>
</dbReference>
<keyword evidence="4" id="KW-0233">DNA recombination</keyword>